<gene>
    <name evidence="7" type="ORF">MAPG_07242</name>
</gene>
<evidence type="ECO:0000256" key="5">
    <source>
        <dbReference type="PROSITE-ProRule" id="PRU01240"/>
    </source>
</evidence>
<sequence length="103" mass="10654">VVGAINSAWREADFSNYGSIVKVLAPGEDITSAWYTSNTATNTIDGTSMASPHIAGLAVYLAVLEGISDPTKLGDRIVALSTTGKVAGLKRGTPNRIAYNGNA</sequence>
<dbReference type="OrthoDB" id="206201at2759"/>
<dbReference type="Gene3D" id="3.40.50.200">
    <property type="entry name" value="Peptidase S8/S53 domain"/>
    <property type="match status" value="1"/>
</dbReference>
<feature type="domain" description="Peptidase S8/S53" evidence="6">
    <location>
        <begin position="1"/>
        <end position="71"/>
    </location>
</feature>
<evidence type="ECO:0000256" key="4">
    <source>
        <dbReference type="ARBA" id="ARBA00022825"/>
    </source>
</evidence>
<evidence type="ECO:0000256" key="3">
    <source>
        <dbReference type="ARBA" id="ARBA00022801"/>
    </source>
</evidence>
<dbReference type="InterPro" id="IPR000209">
    <property type="entry name" value="Peptidase_S8/S53_dom"/>
</dbReference>
<feature type="non-terminal residue" evidence="7">
    <location>
        <position position="1"/>
    </location>
</feature>
<dbReference type="InterPro" id="IPR050131">
    <property type="entry name" value="Peptidase_S8_subtilisin-like"/>
</dbReference>
<evidence type="ECO:0000256" key="2">
    <source>
        <dbReference type="ARBA" id="ARBA00022670"/>
    </source>
</evidence>
<organism evidence="7">
    <name type="scientific">Magnaporthiopsis poae (strain ATCC 64411 / 73-15)</name>
    <name type="common">Kentucky bluegrass fungus</name>
    <name type="synonym">Magnaporthe poae</name>
    <dbReference type="NCBI Taxonomy" id="644358"/>
    <lineage>
        <taxon>Eukaryota</taxon>
        <taxon>Fungi</taxon>
        <taxon>Dikarya</taxon>
        <taxon>Ascomycota</taxon>
        <taxon>Pezizomycotina</taxon>
        <taxon>Sordariomycetes</taxon>
        <taxon>Sordariomycetidae</taxon>
        <taxon>Magnaporthales</taxon>
        <taxon>Magnaporthaceae</taxon>
        <taxon>Magnaporthiopsis</taxon>
    </lineage>
</organism>
<dbReference type="Pfam" id="PF00082">
    <property type="entry name" value="Peptidase_S8"/>
    <property type="match status" value="1"/>
</dbReference>
<comment type="similarity">
    <text evidence="1 5">Belongs to the peptidase S8 family.</text>
</comment>
<keyword evidence="2" id="KW-0645">Protease</keyword>
<comment type="caution">
    <text evidence="5">Lacks conserved residue(s) required for the propagation of feature annotation.</text>
</comment>
<dbReference type="PROSITE" id="PS00138">
    <property type="entry name" value="SUBTILASE_SER"/>
    <property type="match status" value="1"/>
</dbReference>
<dbReference type="PROSITE" id="PS51892">
    <property type="entry name" value="SUBTILASE"/>
    <property type="match status" value="1"/>
</dbReference>
<dbReference type="VEuPathDB" id="FungiDB:MAPG_07242"/>
<evidence type="ECO:0000313" key="7">
    <source>
        <dbReference type="EMBL" id="KLU88255.1"/>
    </source>
</evidence>
<dbReference type="EMBL" id="GL876971">
    <property type="protein sequence ID" value="KLU88255.1"/>
    <property type="molecule type" value="Genomic_DNA"/>
</dbReference>
<dbReference type="GO" id="GO:0006508">
    <property type="term" value="P:proteolysis"/>
    <property type="evidence" value="ECO:0007669"/>
    <property type="project" value="UniProtKB-KW"/>
</dbReference>
<reference evidence="7" key="2">
    <citation type="submission" date="2011-03" db="EMBL/GenBank/DDBJ databases">
        <title>Annotation of Magnaporthe poae ATCC 64411.</title>
        <authorList>
            <person name="Ma L.-J."/>
            <person name="Dead R."/>
            <person name="Young S.K."/>
            <person name="Zeng Q."/>
            <person name="Gargeya S."/>
            <person name="Fitzgerald M."/>
            <person name="Haas B."/>
            <person name="Abouelleil A."/>
            <person name="Alvarado L."/>
            <person name="Arachchi H.M."/>
            <person name="Berlin A."/>
            <person name="Brown A."/>
            <person name="Chapman S.B."/>
            <person name="Chen Z."/>
            <person name="Dunbar C."/>
            <person name="Freedman E."/>
            <person name="Gearin G."/>
            <person name="Gellesch M."/>
            <person name="Goldberg J."/>
            <person name="Griggs A."/>
            <person name="Gujja S."/>
            <person name="Heiman D."/>
            <person name="Howarth C."/>
            <person name="Larson L."/>
            <person name="Lui A."/>
            <person name="MacDonald P.J.P."/>
            <person name="Mehta T."/>
            <person name="Montmayeur A."/>
            <person name="Murphy C."/>
            <person name="Neiman D."/>
            <person name="Pearson M."/>
            <person name="Priest M."/>
            <person name="Roberts A."/>
            <person name="Saif S."/>
            <person name="Shea T."/>
            <person name="Shenoy N."/>
            <person name="Sisk P."/>
            <person name="Stolte C."/>
            <person name="Sykes S."/>
            <person name="Yandava C."/>
            <person name="Wortman J."/>
            <person name="Nusbaum C."/>
            <person name="Birren B."/>
        </authorList>
    </citation>
    <scope>NUCLEOTIDE SEQUENCE</scope>
    <source>
        <strain evidence="7">ATCC 64411</strain>
    </source>
</reference>
<dbReference type="InterPro" id="IPR036852">
    <property type="entry name" value="Peptidase_S8/S53_dom_sf"/>
</dbReference>
<dbReference type="PANTHER" id="PTHR43806:SF58">
    <property type="entry name" value="ALKALINE PROTEASE 1-RELATED"/>
    <property type="match status" value="1"/>
</dbReference>
<keyword evidence="4" id="KW-0720">Serine protease</keyword>
<evidence type="ECO:0000256" key="1">
    <source>
        <dbReference type="ARBA" id="ARBA00011073"/>
    </source>
</evidence>
<dbReference type="SUPFAM" id="SSF52743">
    <property type="entry name" value="Subtilisin-like"/>
    <property type="match status" value="1"/>
</dbReference>
<protein>
    <recommendedName>
        <fullName evidence="6">Peptidase S8/S53 domain-containing protein</fullName>
    </recommendedName>
</protein>
<dbReference type="InterPro" id="IPR023828">
    <property type="entry name" value="Peptidase_S8_Ser-AS"/>
</dbReference>
<dbReference type="GO" id="GO:0004252">
    <property type="term" value="F:serine-type endopeptidase activity"/>
    <property type="evidence" value="ECO:0007669"/>
    <property type="project" value="InterPro"/>
</dbReference>
<dbReference type="AlphaFoldDB" id="A0A0H2TVN1"/>
<keyword evidence="3" id="KW-0378">Hydrolase</keyword>
<proteinExistence type="inferred from homology"/>
<dbReference type="PANTHER" id="PTHR43806">
    <property type="entry name" value="PEPTIDASE S8"/>
    <property type="match status" value="1"/>
</dbReference>
<accession>A0A0H2TVN1</accession>
<name>A0A0H2TVN1_MAGP6</name>
<reference evidence="7" key="1">
    <citation type="submission" date="2010-05" db="EMBL/GenBank/DDBJ databases">
        <title>The Genome Sequence of Magnaporthe poae strain ATCC 64411.</title>
        <authorList>
            <consortium name="The Broad Institute Genome Sequencing Platform"/>
            <consortium name="Broad Institute Genome Sequencing Center for Infectious Disease"/>
            <person name="Ma L.-J."/>
            <person name="Dead R."/>
            <person name="Young S."/>
            <person name="Zeng Q."/>
            <person name="Koehrsen M."/>
            <person name="Alvarado L."/>
            <person name="Berlin A."/>
            <person name="Chapman S.B."/>
            <person name="Chen Z."/>
            <person name="Freedman E."/>
            <person name="Gellesch M."/>
            <person name="Goldberg J."/>
            <person name="Griggs A."/>
            <person name="Gujja S."/>
            <person name="Heilman E.R."/>
            <person name="Heiman D."/>
            <person name="Hepburn T."/>
            <person name="Howarth C."/>
            <person name="Jen D."/>
            <person name="Larson L."/>
            <person name="Mehta T."/>
            <person name="Neiman D."/>
            <person name="Pearson M."/>
            <person name="Roberts A."/>
            <person name="Saif S."/>
            <person name="Shea T."/>
            <person name="Shenoy N."/>
            <person name="Sisk P."/>
            <person name="Stolte C."/>
            <person name="Sykes S."/>
            <person name="Walk T."/>
            <person name="White J."/>
            <person name="Yandava C."/>
            <person name="Haas B."/>
            <person name="Nusbaum C."/>
            <person name="Birren B."/>
        </authorList>
    </citation>
    <scope>NUCLEOTIDE SEQUENCE</scope>
    <source>
        <strain evidence="7">ATCC 64411</strain>
    </source>
</reference>
<evidence type="ECO:0000259" key="6">
    <source>
        <dbReference type="Pfam" id="PF00082"/>
    </source>
</evidence>